<dbReference type="RefSeq" id="WP_250923571.1">
    <property type="nucleotide sequence ID" value="NZ_JAMQAW010000066.1"/>
</dbReference>
<sequence>MDAKTVFLGVFMVLAGVGLISARTLFAGRVQKQDNAFGRANSRHSKATSMAPVVIGSLMLLAGLLLFAGVLSAE</sequence>
<evidence type="ECO:0000313" key="2">
    <source>
        <dbReference type="EMBL" id="MCM2393270.1"/>
    </source>
</evidence>
<keyword evidence="3" id="KW-1185">Reference proteome</keyword>
<protein>
    <recommendedName>
        <fullName evidence="4">Secreted protein</fullName>
    </recommendedName>
</protein>
<comment type="caution">
    <text evidence="2">The sequence shown here is derived from an EMBL/GenBank/DDBJ whole genome shotgun (WGS) entry which is preliminary data.</text>
</comment>
<evidence type="ECO:0000313" key="3">
    <source>
        <dbReference type="Proteomes" id="UP001431429"/>
    </source>
</evidence>
<accession>A0ABT0UXS3</accession>
<keyword evidence="1" id="KW-0812">Transmembrane</keyword>
<evidence type="ECO:0008006" key="4">
    <source>
        <dbReference type="Google" id="ProtNLM"/>
    </source>
</evidence>
<feature type="transmembrane region" description="Helical" evidence="1">
    <location>
        <begin position="47"/>
        <end position="71"/>
    </location>
</feature>
<feature type="transmembrane region" description="Helical" evidence="1">
    <location>
        <begin position="6"/>
        <end position="26"/>
    </location>
</feature>
<keyword evidence="1" id="KW-1133">Transmembrane helix</keyword>
<proteinExistence type="predicted"/>
<dbReference type="Proteomes" id="UP001431429">
    <property type="component" value="Unassembled WGS sequence"/>
</dbReference>
<dbReference type="EMBL" id="JAMQAW010000066">
    <property type="protein sequence ID" value="MCM2393270.1"/>
    <property type="molecule type" value="Genomic_DNA"/>
</dbReference>
<keyword evidence="1" id="KW-0472">Membrane</keyword>
<organism evidence="2 3">
    <name type="scientific">Streptomyces albipurpureus</name>
    <dbReference type="NCBI Taxonomy" id="2897419"/>
    <lineage>
        <taxon>Bacteria</taxon>
        <taxon>Bacillati</taxon>
        <taxon>Actinomycetota</taxon>
        <taxon>Actinomycetes</taxon>
        <taxon>Kitasatosporales</taxon>
        <taxon>Streptomycetaceae</taxon>
        <taxon>Streptomyces</taxon>
    </lineage>
</organism>
<evidence type="ECO:0000256" key="1">
    <source>
        <dbReference type="SAM" id="Phobius"/>
    </source>
</evidence>
<gene>
    <name evidence="2" type="ORF">NBG84_34195</name>
</gene>
<name>A0ABT0UXS3_9ACTN</name>
<reference evidence="2" key="1">
    <citation type="submission" date="2022-06" db="EMBL/GenBank/DDBJ databases">
        <title>Genome public.</title>
        <authorList>
            <person name="Sun Q."/>
        </authorList>
    </citation>
    <scope>NUCLEOTIDE SEQUENCE</scope>
    <source>
        <strain evidence="2">CWNU-1</strain>
    </source>
</reference>